<keyword evidence="5" id="KW-1185">Reference proteome</keyword>
<dbReference type="InterPro" id="IPR011990">
    <property type="entry name" value="TPR-like_helical_dom_sf"/>
</dbReference>
<dbReference type="SUPFAM" id="SSF81901">
    <property type="entry name" value="HCP-like"/>
    <property type="match status" value="1"/>
</dbReference>
<dbReference type="InterPro" id="IPR006597">
    <property type="entry name" value="Sel1-like"/>
</dbReference>
<dbReference type="RefSeq" id="WP_161075493.1">
    <property type="nucleotide sequence ID" value="NZ_WWCU01000060.1"/>
</dbReference>
<organism evidence="4 5">
    <name type="scientific">Pseudoduganella aquatica</name>
    <dbReference type="NCBI Taxonomy" id="2660641"/>
    <lineage>
        <taxon>Bacteria</taxon>
        <taxon>Pseudomonadati</taxon>
        <taxon>Pseudomonadota</taxon>
        <taxon>Betaproteobacteria</taxon>
        <taxon>Burkholderiales</taxon>
        <taxon>Oxalobacteraceae</taxon>
        <taxon>Telluria group</taxon>
        <taxon>Pseudoduganella</taxon>
    </lineage>
</organism>
<dbReference type="InterPro" id="IPR008258">
    <property type="entry name" value="Transglycosylase_SLT_dom_1"/>
</dbReference>
<name>A0A7X4HIQ9_9BURK</name>
<dbReference type="Proteomes" id="UP000450676">
    <property type="component" value="Unassembled WGS sequence"/>
</dbReference>
<dbReference type="Gene3D" id="1.25.40.10">
    <property type="entry name" value="Tetratricopeptide repeat domain"/>
    <property type="match status" value="1"/>
</dbReference>
<feature type="signal peptide" evidence="2">
    <location>
        <begin position="1"/>
        <end position="29"/>
    </location>
</feature>
<dbReference type="AlphaFoldDB" id="A0A7X4HIQ9"/>
<evidence type="ECO:0000313" key="5">
    <source>
        <dbReference type="Proteomes" id="UP000450676"/>
    </source>
</evidence>
<keyword evidence="2" id="KW-0732">Signal</keyword>
<evidence type="ECO:0000256" key="1">
    <source>
        <dbReference type="ARBA" id="ARBA00007734"/>
    </source>
</evidence>
<dbReference type="Gene3D" id="1.10.530.10">
    <property type="match status" value="1"/>
</dbReference>
<protein>
    <submittedName>
        <fullName evidence="4">Transglycosylase SLT domain-containing protein</fullName>
    </submittedName>
</protein>
<feature type="domain" description="Transglycosylase SLT" evidence="3">
    <location>
        <begin position="157"/>
        <end position="255"/>
    </location>
</feature>
<dbReference type="GO" id="GO:0008933">
    <property type="term" value="F:peptidoglycan lytic transglycosylase activity"/>
    <property type="evidence" value="ECO:0007669"/>
    <property type="project" value="InterPro"/>
</dbReference>
<dbReference type="SUPFAM" id="SSF53955">
    <property type="entry name" value="Lysozyme-like"/>
    <property type="match status" value="1"/>
</dbReference>
<evidence type="ECO:0000313" key="4">
    <source>
        <dbReference type="EMBL" id="MYN11222.1"/>
    </source>
</evidence>
<dbReference type="PROSITE" id="PS00922">
    <property type="entry name" value="TRANSGLYCOSYLASE"/>
    <property type="match status" value="1"/>
</dbReference>
<dbReference type="InterPro" id="IPR000189">
    <property type="entry name" value="Transglyc_AS"/>
</dbReference>
<comment type="caution">
    <text evidence="4">The sequence shown here is derived from an EMBL/GenBank/DDBJ whole genome shotgun (WGS) entry which is preliminary data.</text>
</comment>
<dbReference type="CDD" id="cd00254">
    <property type="entry name" value="LT-like"/>
    <property type="match status" value="1"/>
</dbReference>
<evidence type="ECO:0000256" key="2">
    <source>
        <dbReference type="SAM" id="SignalP"/>
    </source>
</evidence>
<gene>
    <name evidence="4" type="ORF">GTP77_28310</name>
</gene>
<proteinExistence type="inferred from homology"/>
<sequence>MQRSIFRHIRAARASALAALLSAQLAALAAEPAAELLAAAARLEHGEGVPRDLPQALALYCRAARLGDAQAQYALGWMLANARGAPRDDGAASQLFALAAAQGHPQAQAMLHMTNTAPGTPLPACMLPDTPLVAMPPEPRVLYTQAASKQIGALVEALAPQFDVDPRLAMAIIAIESGFNARAVSPKNAQGLMQLIPETAERFRVKDAFDPEQNIRGGLAYLRWLLAYFRGDVQLVAAAYNAGEKAVDQYKGVPPYAETQEYVKRLARLYKHAVHPYPAGSAASGALRKP</sequence>
<reference evidence="4 5" key="1">
    <citation type="submission" date="2019-12" db="EMBL/GenBank/DDBJ databases">
        <title>Novel species isolated from a subtropical stream in China.</title>
        <authorList>
            <person name="Lu H."/>
        </authorList>
    </citation>
    <scope>NUCLEOTIDE SEQUENCE [LARGE SCALE GENOMIC DNA]</scope>
    <source>
        <strain evidence="4 5">FT127W</strain>
    </source>
</reference>
<dbReference type="Pfam" id="PF01464">
    <property type="entry name" value="SLT"/>
    <property type="match status" value="1"/>
</dbReference>
<comment type="similarity">
    <text evidence="1">Belongs to the transglycosylase Slt family.</text>
</comment>
<dbReference type="PANTHER" id="PTHR37423">
    <property type="entry name" value="SOLUBLE LYTIC MUREIN TRANSGLYCOSYLASE-RELATED"/>
    <property type="match status" value="1"/>
</dbReference>
<dbReference type="GO" id="GO:0000270">
    <property type="term" value="P:peptidoglycan metabolic process"/>
    <property type="evidence" value="ECO:0007669"/>
    <property type="project" value="InterPro"/>
</dbReference>
<accession>A0A7X4HIQ9</accession>
<feature type="chain" id="PRO_5031469123" evidence="2">
    <location>
        <begin position="30"/>
        <end position="290"/>
    </location>
</feature>
<dbReference type="PANTHER" id="PTHR37423:SF2">
    <property type="entry name" value="MEMBRANE-BOUND LYTIC MUREIN TRANSGLYCOSYLASE C"/>
    <property type="match status" value="1"/>
</dbReference>
<evidence type="ECO:0000259" key="3">
    <source>
        <dbReference type="Pfam" id="PF01464"/>
    </source>
</evidence>
<dbReference type="EMBL" id="WWCU01000060">
    <property type="protein sequence ID" value="MYN11222.1"/>
    <property type="molecule type" value="Genomic_DNA"/>
</dbReference>
<dbReference type="GO" id="GO:0016020">
    <property type="term" value="C:membrane"/>
    <property type="evidence" value="ECO:0007669"/>
    <property type="project" value="InterPro"/>
</dbReference>
<dbReference type="SMART" id="SM00671">
    <property type="entry name" value="SEL1"/>
    <property type="match status" value="2"/>
</dbReference>
<dbReference type="InterPro" id="IPR023346">
    <property type="entry name" value="Lysozyme-like_dom_sf"/>
</dbReference>
<dbReference type="Pfam" id="PF08238">
    <property type="entry name" value="Sel1"/>
    <property type="match status" value="2"/>
</dbReference>